<protein>
    <submittedName>
        <fullName evidence="1">Uncharacterized protein</fullName>
    </submittedName>
</protein>
<organism evidence="1 2">
    <name type="scientific">Triplophysa rosa</name>
    <name type="common">Cave loach</name>
    <dbReference type="NCBI Taxonomy" id="992332"/>
    <lineage>
        <taxon>Eukaryota</taxon>
        <taxon>Metazoa</taxon>
        <taxon>Chordata</taxon>
        <taxon>Craniata</taxon>
        <taxon>Vertebrata</taxon>
        <taxon>Euteleostomi</taxon>
        <taxon>Actinopterygii</taxon>
        <taxon>Neopterygii</taxon>
        <taxon>Teleostei</taxon>
        <taxon>Ostariophysi</taxon>
        <taxon>Cypriniformes</taxon>
        <taxon>Nemacheilidae</taxon>
        <taxon>Triplophysa</taxon>
    </lineage>
</organism>
<proteinExistence type="predicted"/>
<gene>
    <name evidence="1" type="ORF">IRJ41_020039</name>
</gene>
<comment type="caution">
    <text evidence="1">The sequence shown here is derived from an EMBL/GenBank/DDBJ whole genome shotgun (WGS) entry which is preliminary data.</text>
</comment>
<dbReference type="Proteomes" id="UP001059041">
    <property type="component" value="Linkage Group LG25"/>
</dbReference>
<keyword evidence="2" id="KW-1185">Reference proteome</keyword>
<evidence type="ECO:0000313" key="2">
    <source>
        <dbReference type="Proteomes" id="UP001059041"/>
    </source>
</evidence>
<reference evidence="1" key="1">
    <citation type="submission" date="2021-02" db="EMBL/GenBank/DDBJ databases">
        <title>Comparative genomics reveals that relaxation of natural selection precedes convergent phenotypic evolution of cavefish.</title>
        <authorList>
            <person name="Peng Z."/>
        </authorList>
    </citation>
    <scope>NUCLEOTIDE SEQUENCE</scope>
    <source>
        <tissue evidence="1">Muscle</tissue>
    </source>
</reference>
<dbReference type="EMBL" id="JAFHDT010000025">
    <property type="protein sequence ID" value="KAI7791482.1"/>
    <property type="molecule type" value="Genomic_DNA"/>
</dbReference>
<sequence length="116" mass="12999">MKTFIVFSNLFSIFHNIKTVVKLQKHSINCACIFVYGYSNIFSGNLRDDQTANTVVTFSIGASTALNNTLERRARSEKQTVIRQTALVAARARSGKSSIRNECVYLRVRARAFTCA</sequence>
<evidence type="ECO:0000313" key="1">
    <source>
        <dbReference type="EMBL" id="KAI7791482.1"/>
    </source>
</evidence>
<accession>A0A9W7T8C6</accession>
<dbReference type="AlphaFoldDB" id="A0A9W7T8C6"/>
<name>A0A9W7T8C6_TRIRA</name>